<evidence type="ECO:0000259" key="1">
    <source>
        <dbReference type="Pfam" id="PF05050"/>
    </source>
</evidence>
<evidence type="ECO:0000313" key="2">
    <source>
        <dbReference type="EMBL" id="SDK37800.1"/>
    </source>
</evidence>
<dbReference type="AlphaFoldDB" id="A0A1G9BF73"/>
<dbReference type="RefSeq" id="WP_092157478.1">
    <property type="nucleotide sequence ID" value="NZ_FNGA01000001.1"/>
</dbReference>
<sequence length="491" mass="55222">MTQQEILKALESHPETWMSIPSVFKNESGEPEFKMLLAEPEMGDAGVSSLHFRETKTGGFEYASRAFVHAHLQPGDIFIDVGAHFGLYTLTAALKFPGKVKVLAVEPHPANIKRLRLWTDFNGCTDDVTIAECAASDHAGYSLLRQNSSMGHSLMNHPGLTEKLKPIKVPLDSIDQIVTKTGFTDCDNRIFLKIDTEGHELQTIKGTLNLLKTGRVAAIIWEKGHYHMTRQGMDDFVEIMTILRDLGYDSFRFPHEDMGGPLVPYVASHESCNIVSLDRSITPLPVYDKPWIAHCTMSPSMRPPVTAEVFTAYTERLIKAKSTDCGRWSRWNSLYNESDLRAGIAGQFVPEHSTVLDAGAGLMLLRDYLPENCTYIPLDIVARSRNCIVADLNQHQYPDRKFDVVTALFTLEFLHAPAEFMKWAHKSCETLIFTYFTAQPKSEKNRRISGIFNDLNNTDIQNMTQKSGWKIVTATGISSGQICYHCKKRTK</sequence>
<evidence type="ECO:0000313" key="3">
    <source>
        <dbReference type="Proteomes" id="UP000199053"/>
    </source>
</evidence>
<dbReference type="InterPro" id="IPR006342">
    <property type="entry name" value="FkbM_mtfrase"/>
</dbReference>
<keyword evidence="2" id="KW-0489">Methyltransferase</keyword>
<dbReference type="Pfam" id="PF05050">
    <property type="entry name" value="Methyltransf_21"/>
    <property type="match status" value="1"/>
</dbReference>
<accession>A0A1G9BF73</accession>
<dbReference type="Gene3D" id="3.40.50.150">
    <property type="entry name" value="Vaccinia Virus protein VP39"/>
    <property type="match status" value="2"/>
</dbReference>
<dbReference type="OrthoDB" id="5329963at2"/>
<gene>
    <name evidence="2" type="ORF">SAMN05660337_0263</name>
</gene>
<protein>
    <submittedName>
        <fullName evidence="2">Methyltransferase, FkbM family</fullName>
    </submittedName>
</protein>
<dbReference type="Proteomes" id="UP000199053">
    <property type="component" value="Unassembled WGS sequence"/>
</dbReference>
<keyword evidence="2" id="KW-0808">Transferase</keyword>
<dbReference type="SUPFAM" id="SSF53335">
    <property type="entry name" value="S-adenosyl-L-methionine-dependent methyltransferases"/>
    <property type="match status" value="2"/>
</dbReference>
<dbReference type="GO" id="GO:0008168">
    <property type="term" value="F:methyltransferase activity"/>
    <property type="evidence" value="ECO:0007669"/>
    <property type="project" value="UniProtKB-KW"/>
</dbReference>
<dbReference type="EMBL" id="FNGA01000001">
    <property type="protein sequence ID" value="SDK37800.1"/>
    <property type="molecule type" value="Genomic_DNA"/>
</dbReference>
<name>A0A1G9BF73_9BACT</name>
<dbReference type="Pfam" id="PF13489">
    <property type="entry name" value="Methyltransf_23"/>
    <property type="match status" value="1"/>
</dbReference>
<feature type="domain" description="Methyltransferase FkbM" evidence="1">
    <location>
        <begin position="80"/>
        <end position="249"/>
    </location>
</feature>
<dbReference type="PANTHER" id="PTHR34203">
    <property type="entry name" value="METHYLTRANSFERASE, FKBM FAMILY PROTEIN"/>
    <property type="match status" value="1"/>
</dbReference>
<dbReference type="STRING" id="246191.SAMN05660337_0263"/>
<keyword evidence="3" id="KW-1185">Reference proteome</keyword>
<reference evidence="3" key="1">
    <citation type="submission" date="2016-10" db="EMBL/GenBank/DDBJ databases">
        <authorList>
            <person name="Varghese N."/>
            <person name="Submissions S."/>
        </authorList>
    </citation>
    <scope>NUCLEOTIDE SEQUENCE [LARGE SCALE GENOMIC DNA]</scope>
    <source>
        <strain evidence="3">DSM 16995</strain>
    </source>
</reference>
<dbReference type="GO" id="GO:0032259">
    <property type="term" value="P:methylation"/>
    <property type="evidence" value="ECO:0007669"/>
    <property type="project" value="UniProtKB-KW"/>
</dbReference>
<organism evidence="2 3">
    <name type="scientific">Maridesulfovibrio ferrireducens</name>
    <dbReference type="NCBI Taxonomy" id="246191"/>
    <lineage>
        <taxon>Bacteria</taxon>
        <taxon>Pseudomonadati</taxon>
        <taxon>Thermodesulfobacteriota</taxon>
        <taxon>Desulfovibrionia</taxon>
        <taxon>Desulfovibrionales</taxon>
        <taxon>Desulfovibrionaceae</taxon>
        <taxon>Maridesulfovibrio</taxon>
    </lineage>
</organism>
<proteinExistence type="predicted"/>
<dbReference type="NCBIfam" id="TIGR01444">
    <property type="entry name" value="fkbM_fam"/>
    <property type="match status" value="1"/>
</dbReference>
<dbReference type="InterPro" id="IPR052514">
    <property type="entry name" value="SAM-dependent_MTase"/>
</dbReference>
<dbReference type="InterPro" id="IPR029063">
    <property type="entry name" value="SAM-dependent_MTases_sf"/>
</dbReference>
<dbReference type="PANTHER" id="PTHR34203:SF15">
    <property type="entry name" value="SLL1173 PROTEIN"/>
    <property type="match status" value="1"/>
</dbReference>